<feature type="region of interest" description="Disordered" evidence="1">
    <location>
        <begin position="22"/>
        <end position="47"/>
    </location>
</feature>
<dbReference type="EMBL" id="CP003005">
    <property type="protein sequence ID" value="AEO59341.1"/>
    <property type="molecule type" value="Genomic_DNA"/>
</dbReference>
<evidence type="ECO:0000313" key="4">
    <source>
        <dbReference type="Proteomes" id="UP000007322"/>
    </source>
</evidence>
<accession>G2QG81</accession>
<protein>
    <recommendedName>
        <fullName evidence="5">Extracellular serine-rich protein</fullName>
    </recommendedName>
</protein>
<dbReference type="eggNOG" id="ENOG502SQA8">
    <property type="taxonomic scope" value="Eukaryota"/>
</dbReference>
<dbReference type="AlphaFoldDB" id="G2QG81"/>
<dbReference type="VEuPathDB" id="FungiDB:MYCTH_2307568"/>
<dbReference type="PANTHER" id="PTHR34883:SF15">
    <property type="entry name" value="EXTRACELLULAR SERINE-RICH PROTEIN"/>
    <property type="match status" value="1"/>
</dbReference>
<keyword evidence="2" id="KW-0732">Signal</keyword>
<evidence type="ECO:0000256" key="2">
    <source>
        <dbReference type="SAM" id="SignalP"/>
    </source>
</evidence>
<dbReference type="HOGENOM" id="CLU_053381_7_1_1"/>
<dbReference type="InterPro" id="IPR052953">
    <property type="entry name" value="Ser-rich/MCO-related"/>
</dbReference>
<evidence type="ECO:0000313" key="3">
    <source>
        <dbReference type="EMBL" id="AEO59341.1"/>
    </source>
</evidence>
<dbReference type="PANTHER" id="PTHR34883">
    <property type="entry name" value="SERINE-RICH PROTEIN, PUTATIVE-RELATED-RELATED"/>
    <property type="match status" value="1"/>
</dbReference>
<dbReference type="GeneID" id="11506114"/>
<dbReference type="InParanoid" id="G2QG81"/>
<dbReference type="SUPFAM" id="SSF49503">
    <property type="entry name" value="Cupredoxins"/>
    <property type="match status" value="1"/>
</dbReference>
<keyword evidence="4" id="KW-1185">Reference proteome</keyword>
<name>G2QG81_THET4</name>
<feature type="region of interest" description="Disordered" evidence="1">
    <location>
        <begin position="182"/>
        <end position="203"/>
    </location>
</feature>
<dbReference type="Proteomes" id="UP000007322">
    <property type="component" value="Chromosome 4"/>
</dbReference>
<evidence type="ECO:0008006" key="5">
    <source>
        <dbReference type="Google" id="ProtNLM"/>
    </source>
</evidence>
<dbReference type="InterPro" id="IPR008972">
    <property type="entry name" value="Cupredoxin"/>
</dbReference>
<organism evidence="3 4">
    <name type="scientific">Thermothelomyces thermophilus (strain ATCC 42464 / BCRC 31852 / DSM 1799)</name>
    <name type="common">Sporotrichum thermophile</name>
    <dbReference type="NCBI Taxonomy" id="573729"/>
    <lineage>
        <taxon>Eukaryota</taxon>
        <taxon>Fungi</taxon>
        <taxon>Dikarya</taxon>
        <taxon>Ascomycota</taxon>
        <taxon>Pezizomycotina</taxon>
        <taxon>Sordariomycetes</taxon>
        <taxon>Sordariomycetidae</taxon>
        <taxon>Sordariales</taxon>
        <taxon>Chaetomiaceae</taxon>
        <taxon>Thermothelomyces</taxon>
    </lineage>
</organism>
<evidence type="ECO:0000256" key="1">
    <source>
        <dbReference type="SAM" id="MobiDB-lite"/>
    </source>
</evidence>
<dbReference type="RefSeq" id="XP_003664586.1">
    <property type="nucleotide sequence ID" value="XM_003664538.1"/>
</dbReference>
<gene>
    <name evidence="3" type="ORF">MYCTH_2307568</name>
</gene>
<dbReference type="CDD" id="cd00920">
    <property type="entry name" value="Cupredoxin"/>
    <property type="match status" value="1"/>
</dbReference>
<reference evidence="3 4" key="1">
    <citation type="journal article" date="2011" name="Nat. Biotechnol.">
        <title>Comparative genomic analysis of the thermophilic biomass-degrading fungi Myceliophthora thermophila and Thielavia terrestris.</title>
        <authorList>
            <person name="Berka R.M."/>
            <person name="Grigoriev I.V."/>
            <person name="Otillar R."/>
            <person name="Salamov A."/>
            <person name="Grimwood J."/>
            <person name="Reid I."/>
            <person name="Ishmael N."/>
            <person name="John T."/>
            <person name="Darmond C."/>
            <person name="Moisan M.-C."/>
            <person name="Henrissat B."/>
            <person name="Coutinho P.M."/>
            <person name="Lombard V."/>
            <person name="Natvig D.O."/>
            <person name="Lindquist E."/>
            <person name="Schmutz J."/>
            <person name="Lucas S."/>
            <person name="Harris P."/>
            <person name="Powlowski J."/>
            <person name="Bellemare A."/>
            <person name="Taylor D."/>
            <person name="Butler G."/>
            <person name="de Vries R.P."/>
            <person name="Allijn I.E."/>
            <person name="van den Brink J."/>
            <person name="Ushinsky S."/>
            <person name="Storms R."/>
            <person name="Powell A.J."/>
            <person name="Paulsen I.T."/>
            <person name="Elbourne L.D.H."/>
            <person name="Baker S.E."/>
            <person name="Magnuson J."/>
            <person name="LaBoissiere S."/>
            <person name="Clutterbuck A.J."/>
            <person name="Martinez D."/>
            <person name="Wogulis M."/>
            <person name="de Leon A.L."/>
            <person name="Rey M.W."/>
            <person name="Tsang A."/>
        </authorList>
    </citation>
    <scope>NUCLEOTIDE SEQUENCE [LARGE SCALE GENOMIC DNA]</scope>
    <source>
        <strain evidence="4">ATCC 42464 / BCRC 31852 / DSM 1799</strain>
    </source>
</reference>
<proteinExistence type="predicted"/>
<feature type="compositionally biased region" description="Polar residues" evidence="1">
    <location>
        <begin position="35"/>
        <end position="46"/>
    </location>
</feature>
<dbReference type="KEGG" id="mtm:MYCTH_2307568"/>
<dbReference type="OrthoDB" id="5415867at2759"/>
<dbReference type="Gene3D" id="2.60.40.420">
    <property type="entry name" value="Cupredoxins - blue copper proteins"/>
    <property type="match status" value="1"/>
</dbReference>
<feature type="signal peptide" evidence="2">
    <location>
        <begin position="1"/>
        <end position="21"/>
    </location>
</feature>
<sequence>MFSQLLLLSASLAATLPLAAAAPAPANPSPASPNRIPSRTTTSPRITHSVVAGRPGLRFDPENIVAEVGDIVEFHFLPRNHSVVEASFDAPCVPRDDSAPGSPTAFFSGFFPVSPNPDGSVAQSPEVFQIEVRDDKPIWFYCAQNNGRHCQNGMVGAINQRFDTPNTLEAFRRAAAAVPGDSGVLPQVQGGWRGPNPNPNGGF</sequence>
<dbReference type="STRING" id="573729.G2QG81"/>
<feature type="chain" id="PRO_5003436382" description="Extracellular serine-rich protein" evidence="2">
    <location>
        <begin position="22"/>
        <end position="203"/>
    </location>
</feature>
<dbReference type="OMA" id="WYYCAQQ"/>